<gene>
    <name evidence="2" type="ORF">SAGEFAYGE_20</name>
</gene>
<dbReference type="GeneID" id="29062921"/>
<keyword evidence="1" id="KW-0472">Membrane</keyword>
<protein>
    <submittedName>
        <fullName evidence="2">Uncharacterized protein</fullName>
    </submittedName>
</protein>
<dbReference type="Proteomes" id="UP000201239">
    <property type="component" value="Segment"/>
</dbReference>
<feature type="transmembrane region" description="Helical" evidence="1">
    <location>
        <begin position="36"/>
        <end position="56"/>
    </location>
</feature>
<keyword evidence="1" id="KW-0812">Transmembrane</keyword>
<feature type="transmembrane region" description="Helical" evidence="1">
    <location>
        <begin position="6"/>
        <end position="24"/>
    </location>
</feature>
<proteinExistence type="predicted"/>
<keyword evidence="1" id="KW-1133">Transmembrane helix</keyword>
<sequence>MEMILAYGAVYVLYGLCCIVGWFFMRKDKPAIDDVLISGLLVFLAIAAVAYAVTFIQAL</sequence>
<dbReference type="EMBL" id="KU737350">
    <property type="protein sequence ID" value="AMW62941.1"/>
    <property type="molecule type" value="Genomic_DNA"/>
</dbReference>
<dbReference type="RefSeq" id="YP_009280823.1">
    <property type="nucleotide sequence ID" value="NC_031027.1"/>
</dbReference>
<evidence type="ECO:0000256" key="1">
    <source>
        <dbReference type="SAM" id="Phobius"/>
    </source>
</evidence>
<dbReference type="KEGG" id="vg:29062921"/>
<name>A0A143FMH0_9CAUD</name>
<reference evidence="3" key="1">
    <citation type="submission" date="2016-02" db="EMBL/GenBank/DDBJ databases">
        <authorList>
            <person name="Galindez B."/>
            <person name="Foltz S."/>
            <person name="Bersano I."/>
            <person name="Hermes F."/>
            <person name="Dandamudi K."/>
            <person name="Shi R."/>
            <person name="Carvalho R."/>
            <person name="Koparde V.N."/>
            <person name="Lee V."/>
            <person name="Buck G."/>
            <person name="Serrano M.G."/>
            <person name="Johnson A."/>
        </authorList>
    </citation>
    <scope>NUCLEOTIDE SEQUENCE [LARGE SCALE GENOMIC DNA]</scope>
</reference>
<evidence type="ECO:0000313" key="3">
    <source>
        <dbReference type="Proteomes" id="UP000201239"/>
    </source>
</evidence>
<accession>A0A143FMH0</accession>
<organism evidence="2 3">
    <name type="scientific">Bacillus phage SageFayge</name>
    <dbReference type="NCBI Taxonomy" id="1805954"/>
    <lineage>
        <taxon>Viruses</taxon>
        <taxon>Duplodnaviria</taxon>
        <taxon>Heunggongvirae</taxon>
        <taxon>Uroviricota</taxon>
        <taxon>Caudoviricetes</taxon>
        <taxon>Herelleviridae</taxon>
        <taxon>Bastillevirinae</taxon>
        <taxon>Wphvirus</taxon>
        <taxon>Wphvirus megatron</taxon>
    </lineage>
</organism>
<evidence type="ECO:0000313" key="2">
    <source>
        <dbReference type="EMBL" id="AMW62941.1"/>
    </source>
</evidence>